<evidence type="ECO:0000313" key="3">
    <source>
        <dbReference type="Proteomes" id="UP000199648"/>
    </source>
</evidence>
<dbReference type="EMBL" id="FMWD01000005">
    <property type="protein sequence ID" value="SCZ60236.1"/>
    <property type="molecule type" value="Genomic_DNA"/>
</dbReference>
<accession>A0A1G5QF58</accession>
<evidence type="ECO:0000313" key="2">
    <source>
        <dbReference type="EMBL" id="SCZ60236.1"/>
    </source>
</evidence>
<feature type="transmembrane region" description="Helical" evidence="1">
    <location>
        <begin position="79"/>
        <end position="100"/>
    </location>
</feature>
<name>A0A1G5QF58_9GAMM</name>
<proteinExistence type="predicted"/>
<dbReference type="AlphaFoldDB" id="A0A1G5QF58"/>
<evidence type="ECO:0000256" key="1">
    <source>
        <dbReference type="SAM" id="Phobius"/>
    </source>
</evidence>
<keyword evidence="1" id="KW-0812">Transmembrane</keyword>
<sequence length="639" mass="71930">MKRTPGGRSDSENGEERISNVYLEREGRNRIDQVLSTVEDAPWSISLVQLAWTAGPVTYIAAQGGYYLGYNEFLPLDRMAFFVGYTVIAGIIGILTKVVYDTHAKRKKRRQDEALTTVIDRLPELIFAVRNLALEQLPPDQRKREAAWHLLKEFELGPVSLATAVEDLTGDNHLAETAQRAEIYRRNGMRIRAQDLLDEEWPLISAVLDELHTSAPAMEATLRGRLEGHGPTIKMGVPRDEHFIERILAAIAEDNLALMTLYDVDEILILAFELLSGREIPVLAFNYRGSWRLARATDNLELARTHYRLAQARGYSRLKALIGYLTERHTELAEAVAGQPTPVLLEKAQQTFDALRDEIYELRVDVANGKISQLPTLQEKTETLSTGLELYRAIRDAYRAQGRRHAALIRARQRWDYLSNRRPDSATALRTGRGHYGLRIAERIIKLDDEDKLKVAEALAKPLRSLDLRREPRTVVRAQTGFRTLTVEAAKDLTVEVALILQRFINIGSPEAQRAINGSNASLLANIEPGMSAASKAAIGAAVAKEVRADTGRAAEQLAWALVRHYRIELTDEAIDFLHKTYGANIETLKVLAGTTEPMPSIPISQLRTRPPSIPPLEESWTRQINRARRLLERHNFHI</sequence>
<keyword evidence="1" id="KW-0472">Membrane</keyword>
<reference evidence="2 3" key="1">
    <citation type="submission" date="2016-10" db="EMBL/GenBank/DDBJ databases">
        <authorList>
            <person name="de Groot N.N."/>
        </authorList>
    </citation>
    <scope>NUCLEOTIDE SEQUENCE [LARGE SCALE GENOMIC DNA]</scope>
    <source>
        <strain evidence="2 3">HLD2</strain>
    </source>
</reference>
<gene>
    <name evidence="2" type="ORF">SAMN03097708_02013</name>
</gene>
<keyword evidence="3" id="KW-1185">Reference proteome</keyword>
<dbReference type="RefSeq" id="WP_139181471.1">
    <property type="nucleotide sequence ID" value="NZ_FMWD01000005.1"/>
</dbReference>
<dbReference type="Proteomes" id="UP000199648">
    <property type="component" value="Unassembled WGS sequence"/>
</dbReference>
<dbReference type="OrthoDB" id="6394609at2"/>
<keyword evidence="1" id="KW-1133">Transmembrane helix</keyword>
<organism evidence="2 3">
    <name type="scientific">Thiohalomonas denitrificans</name>
    <dbReference type="NCBI Taxonomy" id="415747"/>
    <lineage>
        <taxon>Bacteria</taxon>
        <taxon>Pseudomonadati</taxon>
        <taxon>Pseudomonadota</taxon>
        <taxon>Gammaproteobacteria</taxon>
        <taxon>Thiohalomonadales</taxon>
        <taxon>Thiohalomonadaceae</taxon>
        <taxon>Thiohalomonas</taxon>
    </lineage>
</organism>
<protein>
    <submittedName>
        <fullName evidence="2">Uncharacterized protein</fullName>
    </submittedName>
</protein>